<accession>A0A1Z5RML2</accession>
<dbReference type="InterPro" id="IPR001841">
    <property type="entry name" value="Znf_RING"/>
</dbReference>
<evidence type="ECO:0000256" key="1">
    <source>
        <dbReference type="ARBA" id="ARBA00000900"/>
    </source>
</evidence>
<keyword evidence="3" id="KW-0479">Metal-binding</keyword>
<comment type="catalytic activity">
    <reaction evidence="1">
        <text>S-ubiquitinyl-[E2 ubiquitin-conjugating enzyme]-L-cysteine + [acceptor protein]-L-lysine = [E2 ubiquitin-conjugating enzyme]-L-cysteine + N(6)-ubiquitinyl-[acceptor protein]-L-lysine.</text>
        <dbReference type="EC" id="2.3.2.27"/>
    </reaction>
</comment>
<dbReference type="OMA" id="MTRRVEM"/>
<dbReference type="SMART" id="SM00184">
    <property type="entry name" value="RING"/>
    <property type="match status" value="1"/>
</dbReference>
<proteinExistence type="inferred from homology"/>
<evidence type="ECO:0000259" key="10">
    <source>
        <dbReference type="PROSITE" id="PS50089"/>
    </source>
</evidence>
<reference evidence="11 12" key="1">
    <citation type="journal article" date="2009" name="Nature">
        <title>The Sorghum bicolor genome and the diversification of grasses.</title>
        <authorList>
            <person name="Paterson A.H."/>
            <person name="Bowers J.E."/>
            <person name="Bruggmann R."/>
            <person name="Dubchak I."/>
            <person name="Grimwood J."/>
            <person name="Gundlach H."/>
            <person name="Haberer G."/>
            <person name="Hellsten U."/>
            <person name="Mitros T."/>
            <person name="Poliakov A."/>
            <person name="Schmutz J."/>
            <person name="Spannagl M."/>
            <person name="Tang H."/>
            <person name="Wang X."/>
            <person name="Wicker T."/>
            <person name="Bharti A.K."/>
            <person name="Chapman J."/>
            <person name="Feltus F.A."/>
            <person name="Gowik U."/>
            <person name="Grigoriev I.V."/>
            <person name="Lyons E."/>
            <person name="Maher C.A."/>
            <person name="Martis M."/>
            <person name="Narechania A."/>
            <person name="Otillar R.P."/>
            <person name="Penning B.W."/>
            <person name="Salamov A.A."/>
            <person name="Wang Y."/>
            <person name="Zhang L."/>
            <person name="Carpita N.C."/>
            <person name="Freeling M."/>
            <person name="Gingle A.R."/>
            <person name="Hash C.T."/>
            <person name="Keller B."/>
            <person name="Klein P."/>
            <person name="Kresovich S."/>
            <person name="McCann M.C."/>
            <person name="Ming R."/>
            <person name="Peterson D.G."/>
            <person name="Mehboob-ur-Rahman"/>
            <person name="Ware D."/>
            <person name="Westhoff P."/>
            <person name="Mayer K.F."/>
            <person name="Messing J."/>
            <person name="Rokhsar D.S."/>
        </authorList>
    </citation>
    <scope>NUCLEOTIDE SEQUENCE [LARGE SCALE GENOMIC DNA]</scope>
    <source>
        <strain evidence="12">cv. BTx623</strain>
    </source>
</reference>
<keyword evidence="9" id="KW-0812">Transmembrane</keyword>
<dbReference type="GO" id="GO:0061630">
    <property type="term" value="F:ubiquitin protein ligase activity"/>
    <property type="evidence" value="ECO:0007669"/>
    <property type="project" value="UniProtKB-EC"/>
</dbReference>
<reference evidence="12" key="2">
    <citation type="journal article" date="2018" name="Plant J.">
        <title>The Sorghum bicolor reference genome: improved assembly, gene annotations, a transcriptome atlas, and signatures of genome organization.</title>
        <authorList>
            <person name="McCormick R.F."/>
            <person name="Truong S.K."/>
            <person name="Sreedasyam A."/>
            <person name="Jenkins J."/>
            <person name="Shu S."/>
            <person name="Sims D."/>
            <person name="Kennedy M."/>
            <person name="Amirebrahimi M."/>
            <person name="Weers B.D."/>
            <person name="McKinley B."/>
            <person name="Mattison A."/>
            <person name="Morishige D.T."/>
            <person name="Grimwood J."/>
            <person name="Schmutz J."/>
            <person name="Mullet J.E."/>
        </authorList>
    </citation>
    <scope>NUCLEOTIDE SEQUENCE [LARGE SCALE GENOMIC DNA]</scope>
    <source>
        <strain evidence="12">cv. BTx623</strain>
    </source>
</reference>
<dbReference type="InterPro" id="IPR053238">
    <property type="entry name" value="RING-H2_zinc_finger"/>
</dbReference>
<keyword evidence="9" id="KW-0472">Membrane</keyword>
<feature type="transmembrane region" description="Helical" evidence="9">
    <location>
        <begin position="47"/>
        <end position="69"/>
    </location>
</feature>
<evidence type="ECO:0000256" key="9">
    <source>
        <dbReference type="SAM" id="Phobius"/>
    </source>
</evidence>
<keyword evidence="4 7" id="KW-0863">Zinc-finger</keyword>
<dbReference type="Gramene" id="OQU84705">
    <property type="protein sequence ID" value="OQU84705"/>
    <property type="gene ID" value="SORBI_3004G108600"/>
</dbReference>
<dbReference type="eggNOG" id="KOG0800">
    <property type="taxonomic scope" value="Eukaryota"/>
</dbReference>
<evidence type="ECO:0000256" key="8">
    <source>
        <dbReference type="SAM" id="MobiDB-lite"/>
    </source>
</evidence>
<keyword evidence="12" id="KW-1185">Reference proteome</keyword>
<dbReference type="AlphaFoldDB" id="A0A1Z5RML2"/>
<feature type="region of interest" description="Disordered" evidence="8">
    <location>
        <begin position="86"/>
        <end position="124"/>
    </location>
</feature>
<keyword evidence="5" id="KW-0862">Zinc</keyword>
<dbReference type="PROSITE" id="PS50089">
    <property type="entry name" value="ZF_RING_2"/>
    <property type="match status" value="1"/>
</dbReference>
<comment type="similarity">
    <text evidence="6">Belongs to the RING-type zinc finger family. ATL subfamily.</text>
</comment>
<dbReference type="Pfam" id="PF13639">
    <property type="entry name" value="zf-RING_2"/>
    <property type="match status" value="1"/>
</dbReference>
<evidence type="ECO:0000256" key="7">
    <source>
        <dbReference type="PROSITE-ProRule" id="PRU00175"/>
    </source>
</evidence>
<dbReference type="OrthoDB" id="8062037at2759"/>
<protein>
    <recommendedName>
        <fullName evidence="2">RING-type E3 ubiquitin transferase</fullName>
        <ecNumber evidence="2">2.3.2.27</ecNumber>
    </recommendedName>
</protein>
<evidence type="ECO:0000256" key="2">
    <source>
        <dbReference type="ARBA" id="ARBA00012483"/>
    </source>
</evidence>
<keyword evidence="9" id="KW-1133">Transmembrane helix</keyword>
<evidence type="ECO:0000256" key="6">
    <source>
        <dbReference type="ARBA" id="ARBA00024209"/>
    </source>
</evidence>
<sequence>MSADDEPDSCYRWSRDFVVAHAIFASGLVTFPVAVLLLINRPHTGRAIFFAAFAALCTTSSLILCLRFYAELRRPPWPRWLSVAAPGGLQQQQQQQEEDEDDDADQASGVVAGEETTTTRATSHALRHPVERLVIHRARAEVHAALAAGRVPSYDYVGDGGRAEDCAVCLGDVEKGETVRQLPACQHVFHRDCIDPWLRAHATCPVCRSSVLPPPDRPVEIVWWTSEQFMSRPG</sequence>
<evidence type="ECO:0000256" key="4">
    <source>
        <dbReference type="ARBA" id="ARBA00022771"/>
    </source>
</evidence>
<dbReference type="InParanoid" id="A0A1Z5RML2"/>
<dbReference type="PANTHER" id="PTHR14155">
    <property type="entry name" value="RING FINGER DOMAIN-CONTAINING"/>
    <property type="match status" value="1"/>
</dbReference>
<organism evidence="11 12">
    <name type="scientific">Sorghum bicolor</name>
    <name type="common">Sorghum</name>
    <name type="synonym">Sorghum vulgare</name>
    <dbReference type="NCBI Taxonomy" id="4558"/>
    <lineage>
        <taxon>Eukaryota</taxon>
        <taxon>Viridiplantae</taxon>
        <taxon>Streptophyta</taxon>
        <taxon>Embryophyta</taxon>
        <taxon>Tracheophyta</taxon>
        <taxon>Spermatophyta</taxon>
        <taxon>Magnoliopsida</taxon>
        <taxon>Liliopsida</taxon>
        <taxon>Poales</taxon>
        <taxon>Poaceae</taxon>
        <taxon>PACMAD clade</taxon>
        <taxon>Panicoideae</taxon>
        <taxon>Andropogonodae</taxon>
        <taxon>Andropogoneae</taxon>
        <taxon>Sorghinae</taxon>
        <taxon>Sorghum</taxon>
    </lineage>
</organism>
<feature type="transmembrane region" description="Helical" evidence="9">
    <location>
        <begin position="20"/>
        <end position="40"/>
    </location>
</feature>
<dbReference type="KEGG" id="sbi:8085590"/>
<evidence type="ECO:0000313" key="12">
    <source>
        <dbReference type="Proteomes" id="UP000000768"/>
    </source>
</evidence>
<feature type="compositionally biased region" description="Acidic residues" evidence="8">
    <location>
        <begin position="96"/>
        <end position="105"/>
    </location>
</feature>
<name>A0A1Z5RML2_SORBI</name>
<dbReference type="EC" id="2.3.2.27" evidence="2"/>
<dbReference type="SUPFAM" id="SSF57850">
    <property type="entry name" value="RING/U-box"/>
    <property type="match status" value="1"/>
</dbReference>
<gene>
    <name evidence="11" type="ORF">SORBI_3004G108600</name>
</gene>
<evidence type="ECO:0000256" key="5">
    <source>
        <dbReference type="ARBA" id="ARBA00022833"/>
    </source>
</evidence>
<dbReference type="EMBL" id="CM000763">
    <property type="protein sequence ID" value="OQU84705.1"/>
    <property type="molecule type" value="Genomic_DNA"/>
</dbReference>
<dbReference type="InterPro" id="IPR013083">
    <property type="entry name" value="Znf_RING/FYVE/PHD"/>
</dbReference>
<dbReference type="GO" id="GO:0008270">
    <property type="term" value="F:zinc ion binding"/>
    <property type="evidence" value="ECO:0007669"/>
    <property type="project" value="UniProtKB-KW"/>
</dbReference>
<dbReference type="CDD" id="cd16461">
    <property type="entry name" value="RING-H2_EL5-like"/>
    <property type="match status" value="1"/>
</dbReference>
<evidence type="ECO:0000256" key="3">
    <source>
        <dbReference type="ARBA" id="ARBA00022723"/>
    </source>
</evidence>
<feature type="domain" description="RING-type" evidence="10">
    <location>
        <begin position="166"/>
        <end position="208"/>
    </location>
</feature>
<dbReference type="PANTHER" id="PTHR14155:SF624">
    <property type="entry name" value="RING-TYPE E3 UBIQUITIN TRANSFERASE"/>
    <property type="match status" value="1"/>
</dbReference>
<dbReference type="Proteomes" id="UP000000768">
    <property type="component" value="Chromosome 4"/>
</dbReference>
<dbReference type="Gene3D" id="3.30.40.10">
    <property type="entry name" value="Zinc/RING finger domain, C3HC4 (zinc finger)"/>
    <property type="match status" value="1"/>
</dbReference>
<evidence type="ECO:0000313" key="11">
    <source>
        <dbReference type="EMBL" id="OQU84705.1"/>
    </source>
</evidence>